<organism evidence="1 2">
    <name type="scientific">Panagrolaimus sp. JU765</name>
    <dbReference type="NCBI Taxonomy" id="591449"/>
    <lineage>
        <taxon>Eukaryota</taxon>
        <taxon>Metazoa</taxon>
        <taxon>Ecdysozoa</taxon>
        <taxon>Nematoda</taxon>
        <taxon>Chromadorea</taxon>
        <taxon>Rhabditida</taxon>
        <taxon>Tylenchina</taxon>
        <taxon>Panagrolaimomorpha</taxon>
        <taxon>Panagrolaimoidea</taxon>
        <taxon>Panagrolaimidae</taxon>
        <taxon>Panagrolaimus</taxon>
    </lineage>
</organism>
<dbReference type="WBParaSite" id="JU765_v2.g17637.t1">
    <property type="protein sequence ID" value="JU765_v2.g17637.t1"/>
    <property type="gene ID" value="JU765_v2.g17637"/>
</dbReference>
<evidence type="ECO:0000313" key="2">
    <source>
        <dbReference type="WBParaSite" id="JU765_v2.g17637.t1"/>
    </source>
</evidence>
<dbReference type="Proteomes" id="UP000887576">
    <property type="component" value="Unplaced"/>
</dbReference>
<evidence type="ECO:0000313" key="1">
    <source>
        <dbReference type="Proteomes" id="UP000887576"/>
    </source>
</evidence>
<name>A0AC34QMG6_9BILA</name>
<protein>
    <submittedName>
        <fullName evidence="2">SXP/RAL-2 family protein Ani s 5-like cation-binding domain-containing protein</fullName>
    </submittedName>
</protein>
<sequence length="253" mass="29171">MKNSFLLILTIFFVATLAHRRGGKNPPGFERPSFLKGLDQIKITEYHQILHDGKLTKKQFRSAVEQFALNLPTENKKLYTEWKEKHEKKHKEFETNFNSKISGLSKDAQELAKKIKMIHDNLDLTKNEEKEQIQKLRQNASDSVRKEIKGIFPGHGGHRGQRKHSKKVVLKVLKNWSFKISTFETPRFFSILFDFSKLVLISLFFYSQKLSKIPRFSAQIQKNAVTAKVIDASTRSSAKTVAVSLLSTNFSNF</sequence>
<proteinExistence type="predicted"/>
<accession>A0AC34QMG6</accession>
<reference evidence="2" key="1">
    <citation type="submission" date="2022-11" db="UniProtKB">
        <authorList>
            <consortium name="WormBaseParasite"/>
        </authorList>
    </citation>
    <scope>IDENTIFICATION</scope>
</reference>